<feature type="region of interest" description="Disordered" evidence="1">
    <location>
        <begin position="27"/>
        <end position="86"/>
    </location>
</feature>
<comment type="caution">
    <text evidence="3">The sequence shown here is derived from an EMBL/GenBank/DDBJ whole genome shotgun (WGS) entry which is preliminary data.</text>
</comment>
<dbReference type="EMBL" id="RYZH01000032">
    <property type="protein sequence ID" value="RUL86274.1"/>
    <property type="molecule type" value="Genomic_DNA"/>
</dbReference>
<organism evidence="3 4">
    <name type="scientific">Tautonia sociabilis</name>
    <dbReference type="NCBI Taxonomy" id="2080755"/>
    <lineage>
        <taxon>Bacteria</taxon>
        <taxon>Pseudomonadati</taxon>
        <taxon>Planctomycetota</taxon>
        <taxon>Planctomycetia</taxon>
        <taxon>Isosphaerales</taxon>
        <taxon>Isosphaeraceae</taxon>
        <taxon>Tautonia</taxon>
    </lineage>
</organism>
<sequence>MTNLRLIDLLKLAPLTLAAALLAGCGGATDEAAPPADESIGAEISEPVVEPAEGEAVEEETVEGEAVEEETAAPEAEVTEEPAPTP</sequence>
<dbReference type="AlphaFoldDB" id="A0A432MHH7"/>
<proteinExistence type="predicted"/>
<dbReference type="Proteomes" id="UP000280296">
    <property type="component" value="Unassembled WGS sequence"/>
</dbReference>
<evidence type="ECO:0000256" key="2">
    <source>
        <dbReference type="SAM" id="SignalP"/>
    </source>
</evidence>
<name>A0A432MHH7_9BACT</name>
<gene>
    <name evidence="3" type="ORF">TsocGM_16200</name>
</gene>
<dbReference type="RefSeq" id="WP_126726509.1">
    <property type="nucleotide sequence ID" value="NZ_RYZH01000032.1"/>
</dbReference>
<feature type="signal peptide" evidence="2">
    <location>
        <begin position="1"/>
        <end position="23"/>
    </location>
</feature>
<reference evidence="3 4" key="1">
    <citation type="submission" date="2018-12" db="EMBL/GenBank/DDBJ databases">
        <authorList>
            <person name="Toschakov S.V."/>
        </authorList>
    </citation>
    <scope>NUCLEOTIDE SEQUENCE [LARGE SCALE GENOMIC DNA]</scope>
    <source>
        <strain evidence="3 4">GM2012</strain>
    </source>
</reference>
<keyword evidence="2" id="KW-0732">Signal</keyword>
<protein>
    <submittedName>
        <fullName evidence="3">Uncharacterized protein</fullName>
    </submittedName>
</protein>
<feature type="compositionally biased region" description="Acidic residues" evidence="1">
    <location>
        <begin position="52"/>
        <end position="80"/>
    </location>
</feature>
<feature type="chain" id="PRO_5019132307" evidence="2">
    <location>
        <begin position="24"/>
        <end position="86"/>
    </location>
</feature>
<reference evidence="3 4" key="2">
    <citation type="submission" date="2019-01" db="EMBL/GenBank/DDBJ databases">
        <title>Tautonia sociabilis, a novel thermotolerant planctomycete of Isosphaeraceae family, isolated from a 4000 m deep subterranean habitat.</title>
        <authorList>
            <person name="Kovaleva O.L."/>
            <person name="Elcheninov A.G."/>
            <person name="Van Heerden E."/>
            <person name="Toshchakov S.V."/>
            <person name="Novikov A."/>
            <person name="Bonch-Osmolovskaya E.A."/>
            <person name="Kublanov I.V."/>
        </authorList>
    </citation>
    <scope>NUCLEOTIDE SEQUENCE [LARGE SCALE GENOMIC DNA]</scope>
    <source>
        <strain evidence="3 4">GM2012</strain>
    </source>
</reference>
<keyword evidence="4" id="KW-1185">Reference proteome</keyword>
<accession>A0A432MHH7</accession>
<dbReference type="PROSITE" id="PS51257">
    <property type="entry name" value="PROKAR_LIPOPROTEIN"/>
    <property type="match status" value="1"/>
</dbReference>
<evidence type="ECO:0000313" key="4">
    <source>
        <dbReference type="Proteomes" id="UP000280296"/>
    </source>
</evidence>
<evidence type="ECO:0000313" key="3">
    <source>
        <dbReference type="EMBL" id="RUL86274.1"/>
    </source>
</evidence>
<evidence type="ECO:0000256" key="1">
    <source>
        <dbReference type="SAM" id="MobiDB-lite"/>
    </source>
</evidence>